<dbReference type="NCBIfam" id="TIGR00237">
    <property type="entry name" value="xseA"/>
    <property type="match status" value="1"/>
</dbReference>
<comment type="similarity">
    <text evidence="5 6">Belongs to the XseA family.</text>
</comment>
<dbReference type="HAMAP" id="MF_00378">
    <property type="entry name" value="Exonuc_7_L"/>
    <property type="match status" value="1"/>
</dbReference>
<keyword evidence="4 5" id="KW-0269">Exonuclease</keyword>
<evidence type="ECO:0000256" key="3">
    <source>
        <dbReference type="ARBA" id="ARBA00022801"/>
    </source>
</evidence>
<dbReference type="Pfam" id="PF02601">
    <property type="entry name" value="Exonuc_VII_L"/>
    <property type="match status" value="1"/>
</dbReference>
<dbReference type="EMBL" id="CP120733">
    <property type="protein sequence ID" value="WFD09052.1"/>
    <property type="molecule type" value="Genomic_DNA"/>
</dbReference>
<evidence type="ECO:0000256" key="2">
    <source>
        <dbReference type="ARBA" id="ARBA00022722"/>
    </source>
</evidence>
<comment type="function">
    <text evidence="5">Bidirectionally degrades single-stranded DNA into large acid-insoluble oligonucleotides, which are then degraded further into small acid-soluble oligonucleotides.</text>
</comment>
<keyword evidence="2 5" id="KW-0540">Nuclease</keyword>
<name>A0ABY8E863_9FIRM</name>
<dbReference type="PANTHER" id="PTHR30008">
    <property type="entry name" value="EXODEOXYRIBONUCLEASE 7 LARGE SUBUNIT"/>
    <property type="match status" value="1"/>
</dbReference>
<evidence type="ECO:0000259" key="8">
    <source>
        <dbReference type="Pfam" id="PF13742"/>
    </source>
</evidence>
<comment type="subunit">
    <text evidence="5">Heterooligomer composed of large and small subunits.</text>
</comment>
<dbReference type="InterPro" id="IPR020579">
    <property type="entry name" value="Exonuc_VII_lsu_C"/>
</dbReference>
<proteinExistence type="inferred from homology"/>
<sequence>MKLKALSISEVNAYIKRILTNDPILYNLKVKGEVSNLKIHTSGHVYMSLKDNKSKINCVIFKNNVPEDLNLKEGLEVRVSGYISLYEKDGSYQLYINSIEVEGVGNLHVEFAKLKEKLQNEGLFDQEYKKKIPSMPKNIGVITSLTGAALRDIINVISRRYPKVNVKVYSVLVQGDRSADDIVYAIDFLNKREFIDVIILARGGGSIEELWSFNEEKVARSIFASQIPIISAVGHETDFTIADFVSDLRAPTPSAGAEISVPSYIDIRDKLDISKDRMNKVFENKVYSYKKDLDSTKKDMDIDYKEIIKDKLICTDNCLKNIENAINKKLILTRNELEYIGQNLNNLSPLSVMSRGYTLVEKDDVLVKDPKDLSLGDNINVLFEKACVNCKIQNIKEVD</sequence>
<feature type="domain" description="Exonuclease VII large subunit C-terminal" evidence="7">
    <location>
        <begin position="123"/>
        <end position="329"/>
    </location>
</feature>
<organism evidence="9 10">
    <name type="scientific">Tepidibacter hydrothermalis</name>
    <dbReference type="NCBI Taxonomy" id="3036126"/>
    <lineage>
        <taxon>Bacteria</taxon>
        <taxon>Bacillati</taxon>
        <taxon>Bacillota</taxon>
        <taxon>Clostridia</taxon>
        <taxon>Peptostreptococcales</taxon>
        <taxon>Peptostreptococcaceae</taxon>
        <taxon>Tepidibacter</taxon>
    </lineage>
</organism>
<comment type="catalytic activity">
    <reaction evidence="5 6">
        <text>Exonucleolytic cleavage in either 5'- to 3'- or 3'- to 5'-direction to yield nucleoside 5'-phosphates.</text>
        <dbReference type="EC" id="3.1.11.6"/>
    </reaction>
</comment>
<evidence type="ECO:0000256" key="5">
    <source>
        <dbReference type="HAMAP-Rule" id="MF_00378"/>
    </source>
</evidence>
<dbReference type="EC" id="3.1.11.6" evidence="5"/>
<keyword evidence="1 5" id="KW-0963">Cytoplasm</keyword>
<keyword evidence="3 5" id="KW-0378">Hydrolase</keyword>
<reference evidence="9 10" key="1">
    <citation type="submission" date="2023-03" db="EMBL/GenBank/DDBJ databases">
        <title>Complete genome sequence of Tepidibacter sp. SWIR-1, isolated from a deep-sea hydrothermal vent.</title>
        <authorList>
            <person name="Li X."/>
        </authorList>
    </citation>
    <scope>NUCLEOTIDE SEQUENCE [LARGE SCALE GENOMIC DNA]</scope>
    <source>
        <strain evidence="9 10">SWIR-1</strain>
    </source>
</reference>
<dbReference type="Pfam" id="PF13742">
    <property type="entry name" value="tRNA_anti_2"/>
    <property type="match status" value="1"/>
</dbReference>
<dbReference type="CDD" id="cd04489">
    <property type="entry name" value="ExoVII_LU_OBF"/>
    <property type="match status" value="1"/>
</dbReference>
<accession>A0ABY8E863</accession>
<evidence type="ECO:0000259" key="7">
    <source>
        <dbReference type="Pfam" id="PF02601"/>
    </source>
</evidence>
<feature type="domain" description="OB-fold nucleic acid binding" evidence="8">
    <location>
        <begin position="6"/>
        <end position="100"/>
    </location>
</feature>
<evidence type="ECO:0000256" key="6">
    <source>
        <dbReference type="RuleBase" id="RU004355"/>
    </source>
</evidence>
<gene>
    <name evidence="5 9" type="primary">xseA</name>
    <name evidence="9" type="ORF">P4S50_11710</name>
</gene>
<evidence type="ECO:0000256" key="4">
    <source>
        <dbReference type="ARBA" id="ARBA00022839"/>
    </source>
</evidence>
<dbReference type="InterPro" id="IPR003753">
    <property type="entry name" value="Exonuc_VII_L"/>
</dbReference>
<dbReference type="InterPro" id="IPR025824">
    <property type="entry name" value="OB-fold_nuc-bd_dom"/>
</dbReference>
<dbReference type="Proteomes" id="UP001222800">
    <property type="component" value="Chromosome"/>
</dbReference>
<dbReference type="GO" id="GO:0008855">
    <property type="term" value="F:exodeoxyribonuclease VII activity"/>
    <property type="evidence" value="ECO:0007669"/>
    <property type="project" value="UniProtKB-EC"/>
</dbReference>
<dbReference type="PANTHER" id="PTHR30008:SF0">
    <property type="entry name" value="EXODEOXYRIBONUCLEASE 7 LARGE SUBUNIT"/>
    <property type="match status" value="1"/>
</dbReference>
<protein>
    <recommendedName>
        <fullName evidence="5">Exodeoxyribonuclease 7 large subunit</fullName>
        <ecNumber evidence="5">3.1.11.6</ecNumber>
    </recommendedName>
    <alternativeName>
        <fullName evidence="5">Exodeoxyribonuclease VII large subunit</fullName>
        <shortName evidence="5">Exonuclease VII large subunit</shortName>
    </alternativeName>
</protein>
<comment type="subcellular location">
    <subcellularLocation>
        <location evidence="5 6">Cytoplasm</location>
    </subcellularLocation>
</comment>
<dbReference type="RefSeq" id="WP_277730973.1">
    <property type="nucleotide sequence ID" value="NZ_CP120733.1"/>
</dbReference>
<evidence type="ECO:0000256" key="1">
    <source>
        <dbReference type="ARBA" id="ARBA00022490"/>
    </source>
</evidence>
<evidence type="ECO:0000313" key="9">
    <source>
        <dbReference type="EMBL" id="WFD09052.1"/>
    </source>
</evidence>
<evidence type="ECO:0000313" key="10">
    <source>
        <dbReference type="Proteomes" id="UP001222800"/>
    </source>
</evidence>
<keyword evidence="10" id="KW-1185">Reference proteome</keyword>